<dbReference type="InterPro" id="IPR000702">
    <property type="entry name" value="Ribosomal_uL6-like"/>
</dbReference>
<dbReference type="PANTHER" id="PTHR11655">
    <property type="entry name" value="60S/50S RIBOSOMAL PROTEIN L6/L9"/>
    <property type="match status" value="1"/>
</dbReference>
<evidence type="ECO:0000256" key="2">
    <source>
        <dbReference type="ARBA" id="ARBA00022730"/>
    </source>
</evidence>
<gene>
    <name evidence="6" type="primary">rplF</name>
    <name evidence="11" type="ORF">A3F94_01180</name>
</gene>
<evidence type="ECO:0000256" key="7">
    <source>
        <dbReference type="RuleBase" id="RU003869"/>
    </source>
</evidence>
<dbReference type="GO" id="GO:0019843">
    <property type="term" value="F:rRNA binding"/>
    <property type="evidence" value="ECO:0007669"/>
    <property type="project" value="UniProtKB-UniRule"/>
</dbReference>
<dbReference type="PROSITE" id="PS00525">
    <property type="entry name" value="RIBOSOMAL_L6_1"/>
    <property type="match status" value="1"/>
</dbReference>
<dbReference type="PANTHER" id="PTHR11655:SF14">
    <property type="entry name" value="LARGE RIBOSOMAL SUBUNIT PROTEIN UL6M"/>
    <property type="match status" value="1"/>
</dbReference>
<organism evidence="11 12">
    <name type="scientific">Candidatus Spechtbacteria bacterium RIFCSPLOWO2_12_FULL_38_22</name>
    <dbReference type="NCBI Taxonomy" id="1802165"/>
    <lineage>
        <taxon>Bacteria</taxon>
        <taxon>Candidatus Spechtiibacteriota</taxon>
    </lineage>
</organism>
<evidence type="ECO:0000256" key="3">
    <source>
        <dbReference type="ARBA" id="ARBA00022884"/>
    </source>
</evidence>
<keyword evidence="5 6" id="KW-0687">Ribonucleoprotein</keyword>
<feature type="region of interest" description="Disordered" evidence="9">
    <location>
        <begin position="150"/>
        <end position="183"/>
    </location>
</feature>
<dbReference type="AlphaFoldDB" id="A0A1G2HI48"/>
<comment type="subunit">
    <text evidence="6">Part of the 50S ribosomal subunit.</text>
</comment>
<feature type="compositionally biased region" description="Basic and acidic residues" evidence="9">
    <location>
        <begin position="152"/>
        <end position="167"/>
    </location>
</feature>
<name>A0A1G2HI48_9BACT</name>
<comment type="caution">
    <text evidence="11">The sequence shown here is derived from an EMBL/GenBank/DDBJ whole genome shotgun (WGS) entry which is preliminary data.</text>
</comment>
<dbReference type="GO" id="GO:0022625">
    <property type="term" value="C:cytosolic large ribosomal subunit"/>
    <property type="evidence" value="ECO:0007669"/>
    <property type="project" value="UniProtKB-UniRule"/>
</dbReference>
<evidence type="ECO:0000256" key="6">
    <source>
        <dbReference type="HAMAP-Rule" id="MF_01365"/>
    </source>
</evidence>
<dbReference type="NCBIfam" id="TIGR03654">
    <property type="entry name" value="L6_bact"/>
    <property type="match status" value="1"/>
</dbReference>
<keyword evidence="3 6" id="KW-0694">RNA-binding</keyword>
<dbReference type="PIRSF" id="PIRSF002162">
    <property type="entry name" value="Ribosomal_L6"/>
    <property type="match status" value="1"/>
</dbReference>
<evidence type="ECO:0000256" key="5">
    <source>
        <dbReference type="ARBA" id="ARBA00023274"/>
    </source>
</evidence>
<dbReference type="Proteomes" id="UP000176770">
    <property type="component" value="Unassembled WGS sequence"/>
</dbReference>
<evidence type="ECO:0000259" key="10">
    <source>
        <dbReference type="Pfam" id="PF00347"/>
    </source>
</evidence>
<evidence type="ECO:0000256" key="9">
    <source>
        <dbReference type="SAM" id="MobiDB-lite"/>
    </source>
</evidence>
<dbReference type="EMBL" id="MHOK01000006">
    <property type="protein sequence ID" value="OGZ62176.1"/>
    <property type="molecule type" value="Genomic_DNA"/>
</dbReference>
<keyword evidence="2 6" id="KW-0699">rRNA-binding</keyword>
<dbReference type="SUPFAM" id="SSF56053">
    <property type="entry name" value="Ribosomal protein L6"/>
    <property type="match status" value="2"/>
</dbReference>
<evidence type="ECO:0000256" key="8">
    <source>
        <dbReference type="RuleBase" id="RU003870"/>
    </source>
</evidence>
<dbReference type="FunFam" id="3.90.930.12:FF:000002">
    <property type="entry name" value="50S ribosomal protein L6"/>
    <property type="match status" value="1"/>
</dbReference>
<evidence type="ECO:0000313" key="12">
    <source>
        <dbReference type="Proteomes" id="UP000176770"/>
    </source>
</evidence>
<evidence type="ECO:0000313" key="11">
    <source>
        <dbReference type="EMBL" id="OGZ62176.1"/>
    </source>
</evidence>
<comment type="function">
    <text evidence="6 8">This protein binds to the 23S rRNA, and is important in its secondary structure. It is located near the subunit interface in the base of the L7/L12 stalk, and near the tRNA binding site of the peptidyltransferase center.</text>
</comment>
<keyword evidence="4 6" id="KW-0689">Ribosomal protein</keyword>
<dbReference type="Gene3D" id="3.90.930.12">
    <property type="entry name" value="Ribosomal protein L6, alpha-beta domain"/>
    <property type="match status" value="2"/>
</dbReference>
<dbReference type="InterPro" id="IPR002358">
    <property type="entry name" value="Ribosomal_uL6_CS"/>
</dbReference>
<dbReference type="Pfam" id="PF00347">
    <property type="entry name" value="Ribosomal_L6"/>
    <property type="match status" value="2"/>
</dbReference>
<dbReference type="InterPro" id="IPR020040">
    <property type="entry name" value="Ribosomal_uL6_a/b-dom"/>
</dbReference>
<feature type="domain" description="Large ribosomal subunit protein uL6 alpha-beta" evidence="10">
    <location>
        <begin position="91"/>
        <end position="163"/>
    </location>
</feature>
<dbReference type="FunFam" id="3.90.930.12:FF:000001">
    <property type="entry name" value="50S ribosomal protein L6"/>
    <property type="match status" value="1"/>
</dbReference>
<accession>A0A1G2HI48</accession>
<dbReference type="GO" id="GO:0003735">
    <property type="term" value="F:structural constituent of ribosome"/>
    <property type="evidence" value="ECO:0007669"/>
    <property type="project" value="UniProtKB-UniRule"/>
</dbReference>
<dbReference type="GO" id="GO:0002181">
    <property type="term" value="P:cytoplasmic translation"/>
    <property type="evidence" value="ECO:0007669"/>
    <property type="project" value="TreeGrafter"/>
</dbReference>
<sequence length="183" mass="20103">MSRIGKKPIKIPDKVEVEIKDNDVSIKGPLGTLSLVVPDILSIKKEDNDIVLDIIKKKAESKAFWGLFRALVANIVIGVSEGFKKTLEIEGVGYKAEVRGKELVLNLGYSHPIIMEIPEGLSVQVDKSKINISGIDKQLVGQFTANIRKNRKPEPYKGKGIRYEGERVRRKAGKRAATGPGSA</sequence>
<evidence type="ECO:0000256" key="4">
    <source>
        <dbReference type="ARBA" id="ARBA00022980"/>
    </source>
</evidence>
<dbReference type="InterPro" id="IPR019906">
    <property type="entry name" value="Ribosomal_uL6_bac-type"/>
</dbReference>
<dbReference type="STRING" id="1802165.A3F94_01180"/>
<dbReference type="HAMAP" id="MF_01365_B">
    <property type="entry name" value="Ribosomal_uL6_B"/>
    <property type="match status" value="1"/>
</dbReference>
<protein>
    <recommendedName>
        <fullName evidence="6">Large ribosomal subunit protein uL6</fullName>
    </recommendedName>
</protein>
<reference evidence="11 12" key="1">
    <citation type="journal article" date="2016" name="Nat. Commun.">
        <title>Thousands of microbial genomes shed light on interconnected biogeochemical processes in an aquifer system.</title>
        <authorList>
            <person name="Anantharaman K."/>
            <person name="Brown C.T."/>
            <person name="Hug L.A."/>
            <person name="Sharon I."/>
            <person name="Castelle C.J."/>
            <person name="Probst A.J."/>
            <person name="Thomas B.C."/>
            <person name="Singh A."/>
            <person name="Wilkins M.J."/>
            <person name="Karaoz U."/>
            <person name="Brodie E.L."/>
            <person name="Williams K.H."/>
            <person name="Hubbard S.S."/>
            <person name="Banfield J.F."/>
        </authorList>
    </citation>
    <scope>NUCLEOTIDE SEQUENCE [LARGE SCALE GENOMIC DNA]</scope>
</reference>
<comment type="similarity">
    <text evidence="1 6 7">Belongs to the universal ribosomal protein uL6 family.</text>
</comment>
<evidence type="ECO:0000256" key="1">
    <source>
        <dbReference type="ARBA" id="ARBA00009356"/>
    </source>
</evidence>
<proteinExistence type="inferred from homology"/>
<dbReference type="InterPro" id="IPR036789">
    <property type="entry name" value="Ribosomal_uL6-like_a/b-dom_sf"/>
</dbReference>
<feature type="domain" description="Large ribosomal subunit protein uL6 alpha-beta" evidence="10">
    <location>
        <begin position="11"/>
        <end position="82"/>
    </location>
</feature>
<dbReference type="PRINTS" id="PR00059">
    <property type="entry name" value="RIBOSOMALL6"/>
</dbReference>